<sequence>MTRLWFDPDLKGRFEEMGVDGTFPTVRNALESRKLLQGNVDPPKGFSVPESIQMTVHNISSYDGAEIQIYQFTPKHVLGLSAPQPALLHFHGGGLCTGMVDPYAGPGAAQAALDLDMSIFAVEYRLVPEHPYPAPVEDCYASLKWLSEHATDINVDAARIGVWGVSAGGLLAAAVVLLARDRKLEPPVAKQFLIYPMLDDRCSPRCDADKNSPERAQYLTGIRSMNDCSWDAYLNPKKRGDPDISIYASPARATDLTNLPPAYIDVGCLDLLRDESLAYATKLCSAGVDVEFHLYSGATHGFDLRAPDIPIALNAKENRNRSVRNMIARDTS</sequence>
<organism evidence="1 2">
    <name type="scientific">Zarea fungicola</name>
    <dbReference type="NCBI Taxonomy" id="93591"/>
    <lineage>
        <taxon>Eukaryota</taxon>
        <taxon>Fungi</taxon>
        <taxon>Dikarya</taxon>
        <taxon>Ascomycota</taxon>
        <taxon>Pezizomycotina</taxon>
        <taxon>Sordariomycetes</taxon>
        <taxon>Hypocreomycetidae</taxon>
        <taxon>Hypocreales</taxon>
        <taxon>Cordycipitaceae</taxon>
        <taxon>Zarea</taxon>
    </lineage>
</organism>
<evidence type="ECO:0000313" key="1">
    <source>
        <dbReference type="EMBL" id="KAJ2981535.1"/>
    </source>
</evidence>
<proteinExistence type="predicted"/>
<keyword evidence="2" id="KW-1185">Reference proteome</keyword>
<evidence type="ECO:0000313" key="2">
    <source>
        <dbReference type="Proteomes" id="UP001143910"/>
    </source>
</evidence>
<dbReference type="EMBL" id="JANJQO010000124">
    <property type="protein sequence ID" value="KAJ2981535.1"/>
    <property type="molecule type" value="Genomic_DNA"/>
</dbReference>
<dbReference type="Proteomes" id="UP001143910">
    <property type="component" value="Unassembled WGS sequence"/>
</dbReference>
<comment type="caution">
    <text evidence="1">The sequence shown here is derived from an EMBL/GenBank/DDBJ whole genome shotgun (WGS) entry which is preliminary data.</text>
</comment>
<reference evidence="1" key="1">
    <citation type="submission" date="2022-08" db="EMBL/GenBank/DDBJ databases">
        <title>Genome Sequence of Lecanicillium fungicola.</title>
        <authorList>
            <person name="Buettner E."/>
        </authorList>
    </citation>
    <scope>NUCLEOTIDE SEQUENCE</scope>
    <source>
        <strain evidence="1">Babe33</strain>
    </source>
</reference>
<accession>A0ACC1NRI6</accession>
<name>A0ACC1NRI6_9HYPO</name>
<protein>
    <submittedName>
        <fullName evidence="1">Uncharacterized protein</fullName>
    </submittedName>
</protein>
<gene>
    <name evidence="1" type="ORF">NQ176_g1966</name>
</gene>